<gene>
    <name evidence="13" type="ORF">K8U61_05865</name>
</gene>
<organism evidence="13 14">
    <name type="scientific">Nocardioides mangrovi</name>
    <dbReference type="NCBI Taxonomy" id="2874580"/>
    <lineage>
        <taxon>Bacteria</taxon>
        <taxon>Bacillati</taxon>
        <taxon>Actinomycetota</taxon>
        <taxon>Actinomycetes</taxon>
        <taxon>Propionibacteriales</taxon>
        <taxon>Nocardioidaceae</taxon>
        <taxon>Nocardioides</taxon>
    </lineage>
</organism>
<dbReference type="Proteomes" id="UP000780875">
    <property type="component" value="Unassembled WGS sequence"/>
</dbReference>
<dbReference type="CDD" id="cd00075">
    <property type="entry name" value="HATPase"/>
    <property type="match status" value="1"/>
</dbReference>
<dbReference type="Pfam" id="PF00512">
    <property type="entry name" value="HisKA"/>
    <property type="match status" value="1"/>
</dbReference>
<keyword evidence="7 13" id="KW-0418">Kinase</keyword>
<dbReference type="PANTHER" id="PTHR45436:SF5">
    <property type="entry name" value="SENSOR HISTIDINE KINASE TRCS"/>
    <property type="match status" value="1"/>
</dbReference>
<sequence>MTRPSRTSLRLRLLVPLLVLLLVGLAGAPLLSSVVMTRHFDERAQNRLVATSRTVGGLLSGRPAVSIPEERLASVAVPGGLLLVGLDEDGDVVFEVDRRDQASAGTGEEELLAEVLGARVGEAVDPEVDGTSYAAMRTLTPGLTVDTADRGSLGVSQVVVAIDRSDDQAVVREVRRAGVAFAVVAMVVLGVLAAWTIGRGLRPLTAMVQLADDAATDGGGGGFRTATERSAPELERLGAALTGAFEARAQAEEAVRDFTLDASHELRTPLTSLSGWLDLYAQGGLADPHELERAMERMESEVGRMRLLVDELDLLARMDQGLPLELEDLRLEPVLAGIVDDARVVDPGRPIALEVTGDPDVHADRRRLEQLVGNLVGNALHHTPEGTPIEVRAESGPSAATVSVVDHGPGFATDDLERVFERFHRVESVRRESGSGLGLAIVRAIADAHGGTATASTTPGGGATVTVRLPTVSKPSGRP</sequence>
<dbReference type="PANTHER" id="PTHR45436">
    <property type="entry name" value="SENSOR HISTIDINE KINASE YKOH"/>
    <property type="match status" value="1"/>
</dbReference>
<keyword evidence="5" id="KW-0808">Transferase</keyword>
<dbReference type="EC" id="2.7.13.3" evidence="3"/>
<dbReference type="InterPro" id="IPR004358">
    <property type="entry name" value="Sig_transdc_His_kin-like_C"/>
</dbReference>
<evidence type="ECO:0000256" key="9">
    <source>
        <dbReference type="ARBA" id="ARBA00023012"/>
    </source>
</evidence>
<evidence type="ECO:0000256" key="11">
    <source>
        <dbReference type="SAM" id="Phobius"/>
    </source>
</evidence>
<dbReference type="InterPro" id="IPR036890">
    <property type="entry name" value="HATPase_C_sf"/>
</dbReference>
<keyword evidence="10 11" id="KW-0472">Membrane</keyword>
<evidence type="ECO:0000313" key="13">
    <source>
        <dbReference type="EMBL" id="MBZ5737681.1"/>
    </source>
</evidence>
<comment type="caution">
    <text evidence="13">The sequence shown here is derived from an EMBL/GenBank/DDBJ whole genome shotgun (WGS) entry which is preliminary data.</text>
</comment>
<dbReference type="Pfam" id="PF02518">
    <property type="entry name" value="HATPase_c"/>
    <property type="match status" value="1"/>
</dbReference>
<dbReference type="PROSITE" id="PS50109">
    <property type="entry name" value="HIS_KIN"/>
    <property type="match status" value="1"/>
</dbReference>
<dbReference type="InterPro" id="IPR050428">
    <property type="entry name" value="TCS_sensor_his_kinase"/>
</dbReference>
<accession>A0ABS7U9M0</accession>
<dbReference type="PRINTS" id="PR00344">
    <property type="entry name" value="BCTRLSENSOR"/>
</dbReference>
<keyword evidence="8 11" id="KW-1133">Transmembrane helix</keyword>
<feature type="domain" description="Histidine kinase" evidence="12">
    <location>
        <begin position="261"/>
        <end position="473"/>
    </location>
</feature>
<proteinExistence type="predicted"/>
<dbReference type="SUPFAM" id="SSF47384">
    <property type="entry name" value="Homodimeric domain of signal transducing histidine kinase"/>
    <property type="match status" value="1"/>
</dbReference>
<evidence type="ECO:0000259" key="12">
    <source>
        <dbReference type="PROSITE" id="PS50109"/>
    </source>
</evidence>
<name>A0ABS7U9M0_9ACTN</name>
<evidence type="ECO:0000256" key="1">
    <source>
        <dbReference type="ARBA" id="ARBA00000085"/>
    </source>
</evidence>
<evidence type="ECO:0000256" key="7">
    <source>
        <dbReference type="ARBA" id="ARBA00022777"/>
    </source>
</evidence>
<dbReference type="InterPro" id="IPR003661">
    <property type="entry name" value="HisK_dim/P_dom"/>
</dbReference>
<dbReference type="GO" id="GO:0016301">
    <property type="term" value="F:kinase activity"/>
    <property type="evidence" value="ECO:0007669"/>
    <property type="project" value="UniProtKB-KW"/>
</dbReference>
<dbReference type="EMBL" id="JAIQZJ010000002">
    <property type="protein sequence ID" value="MBZ5737681.1"/>
    <property type="molecule type" value="Genomic_DNA"/>
</dbReference>
<dbReference type="InterPro" id="IPR003594">
    <property type="entry name" value="HATPase_dom"/>
</dbReference>
<protein>
    <recommendedName>
        <fullName evidence="3">histidine kinase</fullName>
        <ecNumber evidence="3">2.7.13.3</ecNumber>
    </recommendedName>
</protein>
<evidence type="ECO:0000256" key="6">
    <source>
        <dbReference type="ARBA" id="ARBA00022692"/>
    </source>
</evidence>
<dbReference type="InterPro" id="IPR005467">
    <property type="entry name" value="His_kinase_dom"/>
</dbReference>
<dbReference type="SMART" id="SM00388">
    <property type="entry name" value="HisKA"/>
    <property type="match status" value="1"/>
</dbReference>
<dbReference type="InterPro" id="IPR036097">
    <property type="entry name" value="HisK_dim/P_sf"/>
</dbReference>
<dbReference type="CDD" id="cd00082">
    <property type="entry name" value="HisKA"/>
    <property type="match status" value="1"/>
</dbReference>
<evidence type="ECO:0000256" key="4">
    <source>
        <dbReference type="ARBA" id="ARBA00022553"/>
    </source>
</evidence>
<keyword evidence="14" id="KW-1185">Reference proteome</keyword>
<dbReference type="SUPFAM" id="SSF55874">
    <property type="entry name" value="ATPase domain of HSP90 chaperone/DNA topoisomerase II/histidine kinase"/>
    <property type="match status" value="1"/>
</dbReference>
<dbReference type="Gene3D" id="3.30.565.10">
    <property type="entry name" value="Histidine kinase-like ATPase, C-terminal domain"/>
    <property type="match status" value="1"/>
</dbReference>
<comment type="subcellular location">
    <subcellularLocation>
        <location evidence="2">Cell membrane</location>
    </subcellularLocation>
</comment>
<evidence type="ECO:0000256" key="5">
    <source>
        <dbReference type="ARBA" id="ARBA00022679"/>
    </source>
</evidence>
<evidence type="ECO:0000256" key="8">
    <source>
        <dbReference type="ARBA" id="ARBA00022989"/>
    </source>
</evidence>
<evidence type="ECO:0000256" key="3">
    <source>
        <dbReference type="ARBA" id="ARBA00012438"/>
    </source>
</evidence>
<reference evidence="13 14" key="1">
    <citation type="submission" date="2021-09" db="EMBL/GenBank/DDBJ databases">
        <title>Whole genome sequence of Nocardioides sp. GBK3QG-3.</title>
        <authorList>
            <person name="Tuo L."/>
        </authorList>
    </citation>
    <scope>NUCLEOTIDE SEQUENCE [LARGE SCALE GENOMIC DNA]</scope>
    <source>
        <strain evidence="13 14">GBK3QG-3</strain>
    </source>
</reference>
<keyword evidence="9" id="KW-0902">Two-component regulatory system</keyword>
<evidence type="ECO:0000256" key="2">
    <source>
        <dbReference type="ARBA" id="ARBA00004236"/>
    </source>
</evidence>
<keyword evidence="4" id="KW-0597">Phosphoprotein</keyword>
<dbReference type="Gene3D" id="1.10.287.130">
    <property type="match status" value="1"/>
</dbReference>
<feature type="transmembrane region" description="Helical" evidence="11">
    <location>
        <begin position="177"/>
        <end position="197"/>
    </location>
</feature>
<evidence type="ECO:0000256" key="10">
    <source>
        <dbReference type="ARBA" id="ARBA00023136"/>
    </source>
</evidence>
<comment type="catalytic activity">
    <reaction evidence="1">
        <text>ATP + protein L-histidine = ADP + protein N-phospho-L-histidine.</text>
        <dbReference type="EC" id="2.7.13.3"/>
    </reaction>
</comment>
<keyword evidence="6 11" id="KW-0812">Transmembrane</keyword>
<evidence type="ECO:0000313" key="14">
    <source>
        <dbReference type="Proteomes" id="UP000780875"/>
    </source>
</evidence>
<dbReference type="RefSeq" id="WP_224122057.1">
    <property type="nucleotide sequence ID" value="NZ_JAIQZJ010000002.1"/>
</dbReference>
<dbReference type="SMART" id="SM00387">
    <property type="entry name" value="HATPase_c"/>
    <property type="match status" value="1"/>
</dbReference>